<dbReference type="EMBL" id="CM023475">
    <property type="protein sequence ID" value="KAH7945708.1"/>
    <property type="molecule type" value="Genomic_DNA"/>
</dbReference>
<accession>A0ACB8CLA2</accession>
<name>A0ACB8CLA2_DERSI</name>
<dbReference type="Proteomes" id="UP000821865">
    <property type="component" value="Chromosome 6"/>
</dbReference>
<protein>
    <submittedName>
        <fullName evidence="1">Uncharacterized protein</fullName>
    </submittedName>
</protein>
<comment type="caution">
    <text evidence="1">The sequence shown here is derived from an EMBL/GenBank/DDBJ whole genome shotgun (WGS) entry which is preliminary data.</text>
</comment>
<gene>
    <name evidence="1" type="ORF">HPB49_014348</name>
</gene>
<reference evidence="1" key="1">
    <citation type="submission" date="2020-05" db="EMBL/GenBank/DDBJ databases">
        <title>Large-scale comparative analyses of tick genomes elucidate their genetic diversity and vector capacities.</title>
        <authorList>
            <person name="Jia N."/>
            <person name="Wang J."/>
            <person name="Shi W."/>
            <person name="Du L."/>
            <person name="Sun Y."/>
            <person name="Zhan W."/>
            <person name="Jiang J."/>
            <person name="Wang Q."/>
            <person name="Zhang B."/>
            <person name="Ji P."/>
            <person name="Sakyi L.B."/>
            <person name="Cui X."/>
            <person name="Yuan T."/>
            <person name="Jiang B."/>
            <person name="Yang W."/>
            <person name="Lam T.T.-Y."/>
            <person name="Chang Q."/>
            <person name="Ding S."/>
            <person name="Wang X."/>
            <person name="Zhu J."/>
            <person name="Ruan X."/>
            <person name="Zhao L."/>
            <person name="Wei J."/>
            <person name="Que T."/>
            <person name="Du C."/>
            <person name="Cheng J."/>
            <person name="Dai P."/>
            <person name="Han X."/>
            <person name="Huang E."/>
            <person name="Gao Y."/>
            <person name="Liu J."/>
            <person name="Shao H."/>
            <person name="Ye R."/>
            <person name="Li L."/>
            <person name="Wei W."/>
            <person name="Wang X."/>
            <person name="Wang C."/>
            <person name="Yang T."/>
            <person name="Huo Q."/>
            <person name="Li W."/>
            <person name="Guo W."/>
            <person name="Chen H."/>
            <person name="Zhou L."/>
            <person name="Ni X."/>
            <person name="Tian J."/>
            <person name="Zhou Y."/>
            <person name="Sheng Y."/>
            <person name="Liu T."/>
            <person name="Pan Y."/>
            <person name="Xia L."/>
            <person name="Li J."/>
            <person name="Zhao F."/>
            <person name="Cao W."/>
        </authorList>
    </citation>
    <scope>NUCLEOTIDE SEQUENCE</scope>
    <source>
        <strain evidence="1">Dsil-2018</strain>
    </source>
</reference>
<organism evidence="1 2">
    <name type="scientific">Dermacentor silvarum</name>
    <name type="common">Tick</name>
    <dbReference type="NCBI Taxonomy" id="543639"/>
    <lineage>
        <taxon>Eukaryota</taxon>
        <taxon>Metazoa</taxon>
        <taxon>Ecdysozoa</taxon>
        <taxon>Arthropoda</taxon>
        <taxon>Chelicerata</taxon>
        <taxon>Arachnida</taxon>
        <taxon>Acari</taxon>
        <taxon>Parasitiformes</taxon>
        <taxon>Ixodida</taxon>
        <taxon>Ixodoidea</taxon>
        <taxon>Ixodidae</taxon>
        <taxon>Rhipicephalinae</taxon>
        <taxon>Dermacentor</taxon>
    </lineage>
</organism>
<keyword evidence="2" id="KW-1185">Reference proteome</keyword>
<proteinExistence type="predicted"/>
<evidence type="ECO:0000313" key="1">
    <source>
        <dbReference type="EMBL" id="KAH7945708.1"/>
    </source>
</evidence>
<sequence length="375" mass="41323">MEPNGTAAKSTHWRGSEKADDGGEASDVNIECNSNNIQVTLEATHDFNGMIYPKGLSKNSTCMAEYSNVRDKIVYTLPLRSCNTMSTEVTKEKTITNFFNVSMLGTTPLVATAPMPGCSMKIFVGDSEEEVIAENVKIGDPLTLVISIDYQGKREPFHCFFAETYGMRVTNCLVRDGLNWGEQPLINNEGCPVDNEILGPFEYTMNKTRASVTFQAHKFPYTSSVYYQCNVRLCLKSSGGCDDVPPDCSDVRHSVRRRRDVEAKGDLTALEKSEQDVRDLSIEVFSGLYVNEVTDAEDPEVSSRPTSSASSSDHDFCVSSRKFAIGIAIAGVLLMLAVMLLVACILHRRRRRKGSSTAGSSIYSGPYSNHGYSRE</sequence>
<evidence type="ECO:0000313" key="2">
    <source>
        <dbReference type="Proteomes" id="UP000821865"/>
    </source>
</evidence>